<accession>X6LKM9</accession>
<evidence type="ECO:0000256" key="1">
    <source>
        <dbReference type="SAM" id="MobiDB-lite"/>
    </source>
</evidence>
<proteinExistence type="predicted"/>
<evidence type="ECO:0000313" key="3">
    <source>
        <dbReference type="Proteomes" id="UP000023152"/>
    </source>
</evidence>
<dbReference type="OrthoDB" id="10668769at2759"/>
<dbReference type="EMBL" id="ASPP01037179">
    <property type="protein sequence ID" value="ETO01891.1"/>
    <property type="molecule type" value="Genomic_DNA"/>
</dbReference>
<dbReference type="Proteomes" id="UP000023152">
    <property type="component" value="Unassembled WGS sequence"/>
</dbReference>
<gene>
    <name evidence="2" type="ORF">RFI_35547</name>
</gene>
<name>X6LKM9_RETFI</name>
<reference evidence="2 3" key="1">
    <citation type="journal article" date="2013" name="Curr. Biol.">
        <title>The Genome of the Foraminiferan Reticulomyxa filosa.</title>
        <authorList>
            <person name="Glockner G."/>
            <person name="Hulsmann N."/>
            <person name="Schleicher M."/>
            <person name="Noegel A.A."/>
            <person name="Eichinger L."/>
            <person name="Gallinger C."/>
            <person name="Pawlowski J."/>
            <person name="Sierra R."/>
            <person name="Euteneuer U."/>
            <person name="Pillet L."/>
            <person name="Moustafa A."/>
            <person name="Platzer M."/>
            <person name="Groth M."/>
            <person name="Szafranski K."/>
            <person name="Schliwa M."/>
        </authorList>
    </citation>
    <scope>NUCLEOTIDE SEQUENCE [LARGE SCALE GENOMIC DNA]</scope>
</reference>
<feature type="compositionally biased region" description="Basic and acidic residues" evidence="1">
    <location>
        <begin position="10"/>
        <end position="48"/>
    </location>
</feature>
<dbReference type="OMA" id="MINCINA"/>
<organism evidence="2 3">
    <name type="scientific">Reticulomyxa filosa</name>
    <dbReference type="NCBI Taxonomy" id="46433"/>
    <lineage>
        <taxon>Eukaryota</taxon>
        <taxon>Sar</taxon>
        <taxon>Rhizaria</taxon>
        <taxon>Retaria</taxon>
        <taxon>Foraminifera</taxon>
        <taxon>Monothalamids</taxon>
        <taxon>Reticulomyxidae</taxon>
        <taxon>Reticulomyxa</taxon>
    </lineage>
</organism>
<sequence>MNLNKNNEQLVDKEKLTTNKESKVNKEQKVGKKPEPSKKIGKKAEPSKKAAKKKSIKGGKRCCKKKCKEIVAPSRKYCVKYHHKWEVINCNFNRFKNEDDQFGIKLCQMFFEDDQNNPLQPKGKIPVRPACAAETALSKFSSQFWEKYGEVLLAIAGAITVKKKGCRRIDLEKRAEAVAQLLIKGNFKTLRLMDGHGRILFLILKHLIDQKREDLVDSLKIELVDIDADVHAYHKGVFVGEGCKNIKVIHKDVLDMGISPATLVYLNFCGIAKSVKKVETFREEYKKQQISFVLSFSISRNAAKSIPIINLKNVMESTEFASKLDTGRKGFVT</sequence>
<feature type="region of interest" description="Disordered" evidence="1">
    <location>
        <begin position="1"/>
        <end position="57"/>
    </location>
</feature>
<comment type="caution">
    <text evidence="2">The sequence shown here is derived from an EMBL/GenBank/DDBJ whole genome shotgun (WGS) entry which is preliminary data.</text>
</comment>
<keyword evidence="3" id="KW-1185">Reference proteome</keyword>
<dbReference type="AlphaFoldDB" id="X6LKM9"/>
<protein>
    <submittedName>
        <fullName evidence="2">Histon H1</fullName>
    </submittedName>
</protein>
<evidence type="ECO:0000313" key="2">
    <source>
        <dbReference type="EMBL" id="ETO01891.1"/>
    </source>
</evidence>